<evidence type="ECO:0000313" key="2">
    <source>
        <dbReference type="Proteomes" id="UP000677265"/>
    </source>
</evidence>
<feature type="non-terminal residue" evidence="1">
    <location>
        <position position="72"/>
    </location>
</feature>
<accession>A0A9J6N3E7</accession>
<keyword evidence="2" id="KW-1185">Reference proteome</keyword>
<dbReference type="AlphaFoldDB" id="A0A9J6N3E7"/>
<dbReference type="RefSeq" id="WP_241114162.1">
    <property type="nucleotide sequence ID" value="NZ_JAGYPE020000099.1"/>
</dbReference>
<name>A0A9J6N3E7_9BACI</name>
<feature type="non-terminal residue" evidence="1">
    <location>
        <position position="1"/>
    </location>
</feature>
<proteinExistence type="predicted"/>
<evidence type="ECO:0000313" key="1">
    <source>
        <dbReference type="EMBL" id="MCH6269427.1"/>
    </source>
</evidence>
<dbReference type="EMBL" id="JAGYPE020000099">
    <property type="protein sequence ID" value="MCH6269427.1"/>
    <property type="molecule type" value="Genomic_DNA"/>
</dbReference>
<gene>
    <name evidence="1" type="ORF">KHB02_028255</name>
</gene>
<organism evidence="1 2">
    <name type="scientific">Neobacillus citreus</name>
    <dbReference type="NCBI Taxonomy" id="2833578"/>
    <lineage>
        <taxon>Bacteria</taxon>
        <taxon>Bacillati</taxon>
        <taxon>Bacillota</taxon>
        <taxon>Bacilli</taxon>
        <taxon>Bacillales</taxon>
        <taxon>Bacillaceae</taxon>
        <taxon>Neobacillus</taxon>
    </lineage>
</organism>
<dbReference type="Proteomes" id="UP000677265">
    <property type="component" value="Unassembled WGS sequence"/>
</dbReference>
<protein>
    <submittedName>
        <fullName evidence="1">Uncharacterized protein</fullName>
    </submittedName>
</protein>
<comment type="caution">
    <text evidence="1">The sequence shown here is derived from an EMBL/GenBank/DDBJ whole genome shotgun (WGS) entry which is preliminary data.</text>
</comment>
<reference evidence="1 2" key="1">
    <citation type="submission" date="2022-03" db="EMBL/GenBank/DDBJ databases">
        <title>Novel Bacillus species.</title>
        <authorList>
            <person name="Liu G."/>
        </authorList>
    </citation>
    <scope>NUCLEOTIDE SEQUENCE [LARGE SCALE GENOMIC DNA]</scope>
    <source>
        <strain evidence="1 2">FJAT-50051</strain>
    </source>
</reference>
<sequence length="72" mass="7958">AEAKLVAPEVKSPKYDDAVWYYGQNNYYNAVYFAGVALSEGDNRQEAKDLMNKAAKALFDTATNMSTVDAEN</sequence>